<keyword evidence="2" id="KW-1185">Reference proteome</keyword>
<dbReference type="EMBL" id="JASSZA010000045">
    <property type="protein sequence ID" value="KAK2082090.1"/>
    <property type="molecule type" value="Genomic_DNA"/>
</dbReference>
<evidence type="ECO:0000313" key="1">
    <source>
        <dbReference type="EMBL" id="KAK2082090.1"/>
    </source>
</evidence>
<reference evidence="1 2" key="1">
    <citation type="submission" date="2023-05" db="EMBL/GenBank/DDBJ databases">
        <title>B98-5 Cell Line De Novo Hybrid Assembly: An Optical Mapping Approach.</title>
        <authorList>
            <person name="Kananen K."/>
            <person name="Auerbach J.A."/>
            <person name="Kautto E."/>
            <person name="Blachly J.S."/>
        </authorList>
    </citation>
    <scope>NUCLEOTIDE SEQUENCE [LARGE SCALE GENOMIC DNA]</scope>
    <source>
        <strain evidence="1">B95-8</strain>
        <tissue evidence="1">Cell line</tissue>
    </source>
</reference>
<feature type="non-terminal residue" evidence="1">
    <location>
        <position position="1"/>
    </location>
</feature>
<evidence type="ECO:0000313" key="2">
    <source>
        <dbReference type="Proteomes" id="UP001266305"/>
    </source>
</evidence>
<organism evidence="1 2">
    <name type="scientific">Saguinus oedipus</name>
    <name type="common">Cotton-top tamarin</name>
    <name type="synonym">Oedipomidas oedipus</name>
    <dbReference type="NCBI Taxonomy" id="9490"/>
    <lineage>
        <taxon>Eukaryota</taxon>
        <taxon>Metazoa</taxon>
        <taxon>Chordata</taxon>
        <taxon>Craniata</taxon>
        <taxon>Vertebrata</taxon>
        <taxon>Euteleostomi</taxon>
        <taxon>Mammalia</taxon>
        <taxon>Eutheria</taxon>
        <taxon>Euarchontoglires</taxon>
        <taxon>Primates</taxon>
        <taxon>Haplorrhini</taxon>
        <taxon>Platyrrhini</taxon>
        <taxon>Cebidae</taxon>
        <taxon>Callitrichinae</taxon>
        <taxon>Saguinus</taxon>
    </lineage>
</organism>
<proteinExistence type="predicted"/>
<protein>
    <submittedName>
        <fullName evidence="1">Uncharacterized protein</fullName>
    </submittedName>
</protein>
<comment type="caution">
    <text evidence="1">The sequence shown here is derived from an EMBL/GenBank/DDBJ whole genome shotgun (WGS) entry which is preliminary data.</text>
</comment>
<name>A0ABQ9TC10_SAGOE</name>
<gene>
    <name evidence="1" type="ORF">P7K49_039660</name>
</gene>
<dbReference type="Proteomes" id="UP001266305">
    <property type="component" value="Unassembled WGS sequence"/>
</dbReference>
<sequence length="57" mass="6450">AIPSWHGQQPRAQGHLRSEGLRLALRSEGLRLALRSRARGRLRLRCVPEASQCYGEE</sequence>
<feature type="non-terminal residue" evidence="1">
    <location>
        <position position="57"/>
    </location>
</feature>
<accession>A0ABQ9TC10</accession>